<reference evidence="2 3" key="1">
    <citation type="submission" date="2024-02" db="EMBL/GenBank/DDBJ databases">
        <title>De novo assembly and annotation of 12 fungi associated with fruit tree decline syndrome in Ontario, Canada.</title>
        <authorList>
            <person name="Sulman M."/>
            <person name="Ellouze W."/>
            <person name="Ilyukhin E."/>
        </authorList>
    </citation>
    <scope>NUCLEOTIDE SEQUENCE [LARGE SCALE GENOMIC DNA]</scope>
    <source>
        <strain evidence="2 3">M1-105</strain>
    </source>
</reference>
<name>A0ABR3TFL3_9PEZI</name>
<organism evidence="2 3">
    <name type="scientific">Neofusicoccum ribis</name>
    <dbReference type="NCBI Taxonomy" id="45134"/>
    <lineage>
        <taxon>Eukaryota</taxon>
        <taxon>Fungi</taxon>
        <taxon>Dikarya</taxon>
        <taxon>Ascomycota</taxon>
        <taxon>Pezizomycotina</taxon>
        <taxon>Dothideomycetes</taxon>
        <taxon>Dothideomycetes incertae sedis</taxon>
        <taxon>Botryosphaeriales</taxon>
        <taxon>Botryosphaeriaceae</taxon>
        <taxon>Neofusicoccum</taxon>
    </lineage>
</organism>
<keyword evidence="1" id="KW-0175">Coiled coil</keyword>
<protein>
    <submittedName>
        <fullName evidence="2">Uncharacterized protein</fullName>
    </submittedName>
</protein>
<sequence>MRRRTYLVEENRIEEAEEKKCTRQVGYARRYQGRAEVVQRDGPGTTQIYEKKVSVDVEEKFDSYYEVSEKTEGEHAVPPPPYTEHKLHRRTYFSMIKESDEERELSKATLAKQEEAAAKWEEKRLMKEALRKAEKKLRKQGSICSSNSNGC</sequence>
<proteinExistence type="predicted"/>
<accession>A0ABR3TFL3</accession>
<evidence type="ECO:0000313" key="3">
    <source>
        <dbReference type="Proteomes" id="UP001521116"/>
    </source>
</evidence>
<gene>
    <name evidence="2" type="ORF">SLS56_000154</name>
</gene>
<dbReference type="Proteomes" id="UP001521116">
    <property type="component" value="Unassembled WGS sequence"/>
</dbReference>
<evidence type="ECO:0000256" key="1">
    <source>
        <dbReference type="SAM" id="Coils"/>
    </source>
</evidence>
<feature type="coiled-coil region" evidence="1">
    <location>
        <begin position="96"/>
        <end position="123"/>
    </location>
</feature>
<comment type="caution">
    <text evidence="2">The sequence shown here is derived from an EMBL/GenBank/DDBJ whole genome shotgun (WGS) entry which is preliminary data.</text>
</comment>
<dbReference type="EMBL" id="JAJVDC020000001">
    <property type="protein sequence ID" value="KAL1638346.1"/>
    <property type="molecule type" value="Genomic_DNA"/>
</dbReference>
<evidence type="ECO:0000313" key="2">
    <source>
        <dbReference type="EMBL" id="KAL1638346.1"/>
    </source>
</evidence>
<keyword evidence="3" id="KW-1185">Reference proteome</keyword>